<evidence type="ECO:0000256" key="5">
    <source>
        <dbReference type="ARBA" id="ARBA00022771"/>
    </source>
</evidence>
<dbReference type="AlphaFoldDB" id="A0A8X6PTD7"/>
<reference evidence="14" key="1">
    <citation type="submission" date="2020-08" db="EMBL/GenBank/DDBJ databases">
        <title>Multicomponent nature underlies the extraordinary mechanical properties of spider dragline silk.</title>
        <authorList>
            <person name="Kono N."/>
            <person name="Nakamura H."/>
            <person name="Mori M."/>
            <person name="Yoshida Y."/>
            <person name="Ohtoshi R."/>
            <person name="Malay A.D."/>
            <person name="Moran D.A.P."/>
            <person name="Tomita M."/>
            <person name="Numata K."/>
            <person name="Arakawa K."/>
        </authorList>
    </citation>
    <scope>NUCLEOTIDE SEQUENCE</scope>
</reference>
<name>A0A8X6PTD7_NEPPI</name>
<feature type="compositionally biased region" description="Basic and acidic residues" evidence="12">
    <location>
        <begin position="97"/>
        <end position="125"/>
    </location>
</feature>
<dbReference type="OrthoDB" id="6077919at2759"/>
<sequence>MDFSETSQIETSELSIKGDSLFGPNMMPLPTSDEGKSVERAEENLEAENECRLQMKNYIEEFLKGEMIHVNSAIHSPVPSTSSGITGEHMSPCYSPDNDREFEKSKTSNLHGSEKEPKEIHSFKPSDCDNSVVSENVHGRDKVTGDKKCNFQCKTCGKLFKLQSRLKQPERMHTERRYTCEYCNRTHRDSYDLSVHVRIHTGEKPILCSQCPKRFSSSSSLNSHKRRVHSTERPYYPCPNCESRFTRKHRFEIHHRHWCNIINPCNDS</sequence>
<keyword evidence="15" id="KW-1185">Reference proteome</keyword>
<protein>
    <recommendedName>
        <fullName evidence="13">C2H2-type domain-containing protein</fullName>
    </recommendedName>
</protein>
<dbReference type="Pfam" id="PF00096">
    <property type="entry name" value="zf-C2H2"/>
    <property type="match status" value="2"/>
</dbReference>
<comment type="caution">
    <text evidence="14">The sequence shown here is derived from an EMBL/GenBank/DDBJ whole genome shotgun (WGS) entry which is preliminary data.</text>
</comment>
<evidence type="ECO:0000256" key="9">
    <source>
        <dbReference type="ARBA" id="ARBA00023163"/>
    </source>
</evidence>
<dbReference type="GO" id="GO:0003677">
    <property type="term" value="F:DNA binding"/>
    <property type="evidence" value="ECO:0007669"/>
    <property type="project" value="UniProtKB-KW"/>
</dbReference>
<comment type="function">
    <text evidence="1">May be involved in transcriptional regulation.</text>
</comment>
<evidence type="ECO:0000256" key="4">
    <source>
        <dbReference type="ARBA" id="ARBA00022737"/>
    </source>
</evidence>
<feature type="region of interest" description="Disordered" evidence="12">
    <location>
        <begin position="1"/>
        <end position="24"/>
    </location>
</feature>
<keyword evidence="8" id="KW-0238">DNA-binding</keyword>
<dbReference type="Gene3D" id="3.30.160.60">
    <property type="entry name" value="Classic Zinc Finger"/>
    <property type="match status" value="2"/>
</dbReference>
<dbReference type="FunFam" id="3.30.160.60:FF:000097">
    <property type="entry name" value="Zinc finger protein"/>
    <property type="match status" value="1"/>
</dbReference>
<keyword evidence="9" id="KW-0804">Transcription</keyword>
<dbReference type="SMART" id="SM00355">
    <property type="entry name" value="ZnF_C2H2"/>
    <property type="match status" value="4"/>
</dbReference>
<dbReference type="PANTHER" id="PTHR24394">
    <property type="entry name" value="ZINC FINGER PROTEIN"/>
    <property type="match status" value="1"/>
</dbReference>
<feature type="region of interest" description="Disordered" evidence="12">
    <location>
        <begin position="79"/>
        <end position="125"/>
    </location>
</feature>
<keyword evidence="10" id="KW-0539">Nucleus</keyword>
<keyword evidence="6" id="KW-0862">Zinc</keyword>
<evidence type="ECO:0000256" key="7">
    <source>
        <dbReference type="ARBA" id="ARBA00023015"/>
    </source>
</evidence>
<feature type="domain" description="C2H2-type" evidence="13">
    <location>
        <begin position="206"/>
        <end position="234"/>
    </location>
</feature>
<dbReference type="PROSITE" id="PS50157">
    <property type="entry name" value="ZINC_FINGER_C2H2_2"/>
    <property type="match status" value="3"/>
</dbReference>
<comment type="subcellular location">
    <subcellularLocation>
        <location evidence="2">Nucleus</location>
    </subcellularLocation>
</comment>
<dbReference type="GO" id="GO:0000981">
    <property type="term" value="F:DNA-binding transcription factor activity, RNA polymerase II-specific"/>
    <property type="evidence" value="ECO:0007669"/>
    <property type="project" value="TreeGrafter"/>
</dbReference>
<evidence type="ECO:0000313" key="15">
    <source>
        <dbReference type="Proteomes" id="UP000887013"/>
    </source>
</evidence>
<dbReference type="PROSITE" id="PS00028">
    <property type="entry name" value="ZINC_FINGER_C2H2_1"/>
    <property type="match status" value="1"/>
</dbReference>
<dbReference type="GO" id="GO:0008270">
    <property type="term" value="F:zinc ion binding"/>
    <property type="evidence" value="ECO:0007669"/>
    <property type="project" value="UniProtKB-KW"/>
</dbReference>
<dbReference type="Proteomes" id="UP000887013">
    <property type="component" value="Unassembled WGS sequence"/>
</dbReference>
<evidence type="ECO:0000256" key="12">
    <source>
        <dbReference type="SAM" id="MobiDB-lite"/>
    </source>
</evidence>
<evidence type="ECO:0000256" key="2">
    <source>
        <dbReference type="ARBA" id="ARBA00004123"/>
    </source>
</evidence>
<evidence type="ECO:0000256" key="1">
    <source>
        <dbReference type="ARBA" id="ARBA00003767"/>
    </source>
</evidence>
<evidence type="ECO:0000313" key="14">
    <source>
        <dbReference type="EMBL" id="GFT87797.1"/>
    </source>
</evidence>
<keyword evidence="3" id="KW-0479">Metal-binding</keyword>
<evidence type="ECO:0000256" key="8">
    <source>
        <dbReference type="ARBA" id="ARBA00023125"/>
    </source>
</evidence>
<evidence type="ECO:0000256" key="10">
    <source>
        <dbReference type="ARBA" id="ARBA00023242"/>
    </source>
</evidence>
<feature type="compositionally biased region" description="Polar residues" evidence="12">
    <location>
        <begin position="1"/>
        <end position="14"/>
    </location>
</feature>
<evidence type="ECO:0000256" key="11">
    <source>
        <dbReference type="PROSITE-ProRule" id="PRU00042"/>
    </source>
</evidence>
<evidence type="ECO:0000256" key="6">
    <source>
        <dbReference type="ARBA" id="ARBA00022833"/>
    </source>
</evidence>
<evidence type="ECO:0000259" key="13">
    <source>
        <dbReference type="PROSITE" id="PS50157"/>
    </source>
</evidence>
<feature type="domain" description="C2H2-type" evidence="13">
    <location>
        <begin position="178"/>
        <end position="205"/>
    </location>
</feature>
<keyword evidence="5 11" id="KW-0863">Zinc-finger</keyword>
<dbReference type="SUPFAM" id="SSF57667">
    <property type="entry name" value="beta-beta-alpha zinc fingers"/>
    <property type="match status" value="2"/>
</dbReference>
<dbReference type="GO" id="GO:0005634">
    <property type="term" value="C:nucleus"/>
    <property type="evidence" value="ECO:0007669"/>
    <property type="project" value="UniProtKB-SubCell"/>
</dbReference>
<dbReference type="PANTHER" id="PTHR24394:SF48">
    <property type="entry name" value="ZINC FINGER PROTEIN 771"/>
    <property type="match status" value="1"/>
</dbReference>
<keyword evidence="7" id="KW-0805">Transcription regulation</keyword>
<evidence type="ECO:0000256" key="3">
    <source>
        <dbReference type="ARBA" id="ARBA00022723"/>
    </source>
</evidence>
<accession>A0A8X6PTD7</accession>
<organism evidence="14 15">
    <name type="scientific">Nephila pilipes</name>
    <name type="common">Giant wood spider</name>
    <name type="synonym">Nephila maculata</name>
    <dbReference type="NCBI Taxonomy" id="299642"/>
    <lineage>
        <taxon>Eukaryota</taxon>
        <taxon>Metazoa</taxon>
        <taxon>Ecdysozoa</taxon>
        <taxon>Arthropoda</taxon>
        <taxon>Chelicerata</taxon>
        <taxon>Arachnida</taxon>
        <taxon>Araneae</taxon>
        <taxon>Araneomorphae</taxon>
        <taxon>Entelegynae</taxon>
        <taxon>Araneoidea</taxon>
        <taxon>Nephilidae</taxon>
        <taxon>Nephila</taxon>
    </lineage>
</organism>
<dbReference type="InterPro" id="IPR013087">
    <property type="entry name" value="Znf_C2H2_type"/>
</dbReference>
<proteinExistence type="predicted"/>
<keyword evidence="4" id="KW-0677">Repeat</keyword>
<gene>
    <name evidence="14" type="ORF">NPIL_27051</name>
</gene>
<dbReference type="InterPro" id="IPR036236">
    <property type="entry name" value="Znf_C2H2_sf"/>
</dbReference>
<dbReference type="EMBL" id="BMAW01120132">
    <property type="protein sequence ID" value="GFT87797.1"/>
    <property type="molecule type" value="Genomic_DNA"/>
</dbReference>
<feature type="domain" description="C2H2-type" evidence="13">
    <location>
        <begin position="151"/>
        <end position="178"/>
    </location>
</feature>